<keyword evidence="4 7" id="KW-0418">Kinase</keyword>
<accession>A0ABU3QJB6</accession>
<dbReference type="EMBL" id="JAWCTQ010000012">
    <property type="protein sequence ID" value="MDT9682870.1"/>
    <property type="molecule type" value="Genomic_DNA"/>
</dbReference>
<evidence type="ECO:0000256" key="3">
    <source>
        <dbReference type="ARBA" id="ARBA00022741"/>
    </source>
</evidence>
<evidence type="ECO:0000256" key="1">
    <source>
        <dbReference type="ARBA" id="ARBA00006219"/>
    </source>
</evidence>
<gene>
    <name evidence="9" type="ORF">RND61_12420</name>
</gene>
<dbReference type="SUPFAM" id="SSF56112">
    <property type="entry name" value="Protein kinase-like (PK-like)"/>
    <property type="match status" value="1"/>
</dbReference>
<dbReference type="InterPro" id="IPR011009">
    <property type="entry name" value="Kinase-like_dom_sf"/>
</dbReference>
<proteinExistence type="inferred from homology"/>
<evidence type="ECO:0000256" key="6">
    <source>
        <dbReference type="ARBA" id="ARBA00023251"/>
    </source>
</evidence>
<evidence type="ECO:0000313" key="9">
    <source>
        <dbReference type="EMBL" id="MDT9682870.1"/>
    </source>
</evidence>
<dbReference type="RefSeq" id="WP_315877950.1">
    <property type="nucleotide sequence ID" value="NZ_JAWCTQ010000012.1"/>
</dbReference>
<comment type="similarity">
    <text evidence="1 7">Belongs to the aminoglycoside phosphotransferase family.</text>
</comment>
<evidence type="ECO:0000259" key="8">
    <source>
        <dbReference type="Pfam" id="PF01636"/>
    </source>
</evidence>
<dbReference type="Gene3D" id="3.90.1200.10">
    <property type="match status" value="1"/>
</dbReference>
<evidence type="ECO:0000256" key="7">
    <source>
        <dbReference type="PIRNR" id="PIRNR000706"/>
    </source>
</evidence>
<dbReference type="PANTHER" id="PTHR21310:SF41">
    <property type="entry name" value="3'-PHOSPHOTRANSFERASE, PUTATIVE-RELATED"/>
    <property type="match status" value="1"/>
</dbReference>
<sequence length="279" mass="29456">MEDVTGLLDPVWGAVRQEVVGLGLSGARVLRVLDAEGHPVAFVKLVDERARHLVDDLAAEAARLAWLGRLGVPVPEVLGTGVDEGESWLATRALPGRPASDSWPAGERNAVVDLLAGAARELHATPVDEAPFDRSASTVLVEARARAASGLVDRSWAIAGKRGPAARTVLGKLEGAVAALGDGRLVVSHGDFCLPNVLVAGSDAAFVDVGRAGLADPHSDLADMVRSLRSPMNPQFGPASADRFLDAYGRDGIDPERLRLHDLLESFFWPVPEALTPEN</sequence>
<dbReference type="Gene3D" id="3.30.200.20">
    <property type="entry name" value="Phosphorylase Kinase, domain 1"/>
    <property type="match status" value="1"/>
</dbReference>
<keyword evidence="3 7" id="KW-0547">Nucleotide-binding</keyword>
<dbReference type="InterPro" id="IPR051678">
    <property type="entry name" value="AGP_Transferase"/>
</dbReference>
<name>A0ABU3QJB6_9ACTN</name>
<dbReference type="PIRSF" id="PIRSF000706">
    <property type="entry name" value="Kanamycin_kin"/>
    <property type="match status" value="1"/>
</dbReference>
<feature type="domain" description="Aminoglycoside phosphotransferase" evidence="8">
    <location>
        <begin position="21"/>
        <end position="260"/>
    </location>
</feature>
<evidence type="ECO:0000256" key="5">
    <source>
        <dbReference type="ARBA" id="ARBA00022840"/>
    </source>
</evidence>
<comment type="caution">
    <text evidence="9">The sequence shown here is derived from an EMBL/GenBank/DDBJ whole genome shotgun (WGS) entry which is preliminary data.</text>
</comment>
<dbReference type="InterPro" id="IPR024165">
    <property type="entry name" value="Kan/Strep_kinase"/>
</dbReference>
<protein>
    <submittedName>
        <fullName evidence="9">Aminoglycoside 3'-phosphotransferase</fullName>
    </submittedName>
</protein>
<dbReference type="CDD" id="cd05150">
    <property type="entry name" value="APH"/>
    <property type="match status" value="1"/>
</dbReference>
<keyword evidence="5 7" id="KW-0067">ATP-binding</keyword>
<dbReference type="PANTHER" id="PTHR21310">
    <property type="entry name" value="AMINOGLYCOSIDE PHOSPHOTRANSFERASE-RELATED-RELATED"/>
    <property type="match status" value="1"/>
</dbReference>
<keyword evidence="10" id="KW-1185">Reference proteome</keyword>
<evidence type="ECO:0000313" key="10">
    <source>
        <dbReference type="Proteomes" id="UP001250181"/>
    </source>
</evidence>
<keyword evidence="2 7" id="KW-0808">Transferase</keyword>
<keyword evidence="6 7" id="KW-0046">Antibiotic resistance</keyword>
<evidence type="ECO:0000256" key="4">
    <source>
        <dbReference type="ARBA" id="ARBA00022777"/>
    </source>
</evidence>
<reference evidence="9 10" key="1">
    <citation type="submission" date="2023-09" db="EMBL/GenBank/DDBJ databases">
        <title>Streptomyces sp. nov.: A antagonism against Alternaria gaisen Producing Streptochlin, Isolated from Tamarix root soil.</title>
        <authorList>
            <person name="Chen Y."/>
        </authorList>
    </citation>
    <scope>NUCLEOTIDE SEQUENCE [LARGE SCALE GENOMIC DNA]</scope>
    <source>
        <strain evidence="9 10">TRM76323</strain>
    </source>
</reference>
<dbReference type="InterPro" id="IPR002575">
    <property type="entry name" value="Aminoglycoside_PTrfase"/>
</dbReference>
<dbReference type="Proteomes" id="UP001250181">
    <property type="component" value="Unassembled WGS sequence"/>
</dbReference>
<evidence type="ECO:0000256" key="2">
    <source>
        <dbReference type="ARBA" id="ARBA00022679"/>
    </source>
</evidence>
<organism evidence="9 10">
    <name type="scientific">Streptomyces tamarix</name>
    <dbReference type="NCBI Taxonomy" id="3078565"/>
    <lineage>
        <taxon>Bacteria</taxon>
        <taxon>Bacillati</taxon>
        <taxon>Actinomycetota</taxon>
        <taxon>Actinomycetes</taxon>
        <taxon>Kitasatosporales</taxon>
        <taxon>Streptomycetaceae</taxon>
        <taxon>Streptomyces</taxon>
    </lineage>
</organism>
<dbReference type="Pfam" id="PF01636">
    <property type="entry name" value="APH"/>
    <property type="match status" value="1"/>
</dbReference>